<dbReference type="Proteomes" id="UP000182125">
    <property type="component" value="Unassembled WGS sequence"/>
</dbReference>
<dbReference type="Pfam" id="PF02597">
    <property type="entry name" value="ThiS"/>
    <property type="match status" value="1"/>
</dbReference>
<proteinExistence type="predicted"/>
<sequence>MIQSPFIILFDRFLAWSPNFQVVIAVVRIRLMGAFVHLAKARELHVKVDGKKTVDEILREVIPRYDEFHDKIIMINGHPARGDAEVTDGDEIKVMPVLSGG</sequence>
<dbReference type="AlphaFoldDB" id="A0A1I0ML21"/>
<dbReference type="InterPro" id="IPR016155">
    <property type="entry name" value="Mopterin_synth/thiamin_S_b"/>
</dbReference>
<dbReference type="EMBL" id="FOIW01000001">
    <property type="protein sequence ID" value="SEV88832.1"/>
    <property type="molecule type" value="Genomic_DNA"/>
</dbReference>
<dbReference type="InterPro" id="IPR003749">
    <property type="entry name" value="ThiS/MoaD-like"/>
</dbReference>
<dbReference type="Gene3D" id="3.10.20.30">
    <property type="match status" value="1"/>
</dbReference>
<name>A0A1I0ML21_9EURY</name>
<dbReference type="InterPro" id="IPR012675">
    <property type="entry name" value="Beta-grasp_dom_sf"/>
</dbReference>
<accession>A0A1I0ML21</accession>
<evidence type="ECO:0000313" key="1">
    <source>
        <dbReference type="EMBL" id="SEV88832.1"/>
    </source>
</evidence>
<gene>
    <name evidence="1" type="ORF">SAMN05216170_0659</name>
</gene>
<dbReference type="SUPFAM" id="SSF54285">
    <property type="entry name" value="MoaD/ThiS"/>
    <property type="match status" value="1"/>
</dbReference>
<protein>
    <submittedName>
        <fullName evidence="1">Molybdopterin synthase sulfur carrier subunit</fullName>
    </submittedName>
</protein>
<dbReference type="CDD" id="cd17040">
    <property type="entry name" value="Ubl_MoaD_like"/>
    <property type="match status" value="1"/>
</dbReference>
<organism evidence="1 2">
    <name type="scientific">Thermococcus thioreducens</name>
    <dbReference type="NCBI Taxonomy" id="277988"/>
    <lineage>
        <taxon>Archaea</taxon>
        <taxon>Methanobacteriati</taxon>
        <taxon>Methanobacteriota</taxon>
        <taxon>Thermococci</taxon>
        <taxon>Thermococcales</taxon>
        <taxon>Thermococcaceae</taxon>
        <taxon>Thermococcus</taxon>
    </lineage>
</organism>
<evidence type="ECO:0000313" key="2">
    <source>
        <dbReference type="Proteomes" id="UP000182125"/>
    </source>
</evidence>
<reference evidence="1 2" key="1">
    <citation type="submission" date="2016-10" db="EMBL/GenBank/DDBJ databases">
        <authorList>
            <person name="de Groot N.N."/>
        </authorList>
    </citation>
    <scope>NUCLEOTIDE SEQUENCE [LARGE SCALE GENOMIC DNA]</scope>
    <source>
        <strain evidence="1 2">OGL-20</strain>
    </source>
</reference>